<dbReference type="Pfam" id="PF09423">
    <property type="entry name" value="PhoD"/>
    <property type="match status" value="1"/>
</dbReference>
<name>A0A7Y9UV61_9ACTN</name>
<sequence length="542" mass="58513">MTLSDPRPSPTVPAVSSSPALARRSLLRAAALGAAAAPLLGAPGLLGPARARTAPAFVRSGRPLLTHGVQAGDVREGAATLWTRADRPARLLAEVSRDPSFRRGVRTVRGPVVTPDTDLTGEVGLRGLPPGTELHYRLRAVDLDDDRRSSAPLTGRLRTAPRAGQDVTFLWSGDVAGQGWGVNPDLGGFRIADAMLARDADFFLCSGDTVYADGPVSERVVLPDGSTWRNLVTAEKSKVAETLDEFRGQYRYNLLADNWRAFLAATPQVGSWDDHEVTNNWYPGELLEDARYTEKRVDVLAARARRAFHDYVPVAPVSPDPEGRLHRVLHHGPHLDLFVLDMRTHKDPNTGNREPLADGGVLGEAQTAWLLRELERSTATWKVIAADLPIGLVVPDGASAQEGIAQGDGGAPLGRELDLARVLSGLKRLGIRNHVWLTADVHYTAAHHYSPDRATYQDFDPFWEFVSGPLNAGAFGPNALDATFGPRGEFVAAAPRPNTSPAEGSQFFGEVQVEGRTGRLTVTLRDVEGAALFTRTLDPAPR</sequence>
<keyword evidence="3" id="KW-0378">Hydrolase</keyword>
<dbReference type="InterPro" id="IPR038607">
    <property type="entry name" value="PhoD-like_sf"/>
</dbReference>
<dbReference type="Pfam" id="PF16655">
    <property type="entry name" value="PhoD_N"/>
    <property type="match status" value="1"/>
</dbReference>
<evidence type="ECO:0000259" key="2">
    <source>
        <dbReference type="Pfam" id="PF16655"/>
    </source>
</evidence>
<dbReference type="GO" id="GO:0004035">
    <property type="term" value="F:alkaline phosphatase activity"/>
    <property type="evidence" value="ECO:0007669"/>
    <property type="project" value="UniProtKB-EC"/>
</dbReference>
<dbReference type="InterPro" id="IPR018946">
    <property type="entry name" value="PhoD-like_MPP"/>
</dbReference>
<dbReference type="InterPro" id="IPR032093">
    <property type="entry name" value="PhoD_N"/>
</dbReference>
<accession>A0A7Y9UV61</accession>
<proteinExistence type="predicted"/>
<dbReference type="EC" id="3.1.3.1" evidence="3"/>
<dbReference type="RefSeq" id="WP_179517942.1">
    <property type="nucleotide sequence ID" value="NZ_JACCAC010000001.1"/>
</dbReference>
<gene>
    <name evidence="3" type="ORF">BJ989_001819</name>
</gene>
<evidence type="ECO:0000259" key="1">
    <source>
        <dbReference type="Pfam" id="PF09423"/>
    </source>
</evidence>
<dbReference type="Gene3D" id="3.60.21.70">
    <property type="entry name" value="PhoD-like phosphatase"/>
    <property type="match status" value="1"/>
</dbReference>
<comment type="caution">
    <text evidence="3">The sequence shown here is derived from an EMBL/GenBank/DDBJ whole genome shotgun (WGS) entry which is preliminary data.</text>
</comment>
<dbReference type="PANTHER" id="PTHR43606:SF1">
    <property type="entry name" value="PHOD-LIKE PHOSPHATASE METALLOPHOSPHATASE DOMAIN-CONTAINING PROTEIN"/>
    <property type="match status" value="1"/>
</dbReference>
<dbReference type="PROSITE" id="PS51318">
    <property type="entry name" value="TAT"/>
    <property type="match status" value="1"/>
</dbReference>
<feature type="domain" description="Phospholipase D N-terminal" evidence="2">
    <location>
        <begin position="67"/>
        <end position="159"/>
    </location>
</feature>
<reference evidence="3 4" key="1">
    <citation type="submission" date="2020-07" db="EMBL/GenBank/DDBJ databases">
        <title>Sequencing the genomes of 1000 actinobacteria strains.</title>
        <authorList>
            <person name="Klenk H.-P."/>
        </authorList>
    </citation>
    <scope>NUCLEOTIDE SEQUENCE [LARGE SCALE GENOMIC DNA]</scope>
    <source>
        <strain evidence="3 4">DSM 24552</strain>
    </source>
</reference>
<feature type="domain" description="PhoD-like phosphatase metallophosphatase" evidence="1">
    <location>
        <begin position="175"/>
        <end position="523"/>
    </location>
</feature>
<dbReference type="Proteomes" id="UP000544110">
    <property type="component" value="Unassembled WGS sequence"/>
</dbReference>
<dbReference type="InterPro" id="IPR052900">
    <property type="entry name" value="Phospholipid_Metab_Enz"/>
</dbReference>
<keyword evidence="4" id="KW-1185">Reference proteome</keyword>
<dbReference type="InterPro" id="IPR006311">
    <property type="entry name" value="TAT_signal"/>
</dbReference>
<dbReference type="InterPro" id="IPR029052">
    <property type="entry name" value="Metallo-depent_PP-like"/>
</dbReference>
<protein>
    <submittedName>
        <fullName evidence="3">Alkaline phosphatase D</fullName>
        <ecNumber evidence="3">3.1.3.1</ecNumber>
    </submittedName>
</protein>
<organism evidence="3 4">
    <name type="scientific">Nocardioides perillae</name>
    <dbReference type="NCBI Taxonomy" id="1119534"/>
    <lineage>
        <taxon>Bacteria</taxon>
        <taxon>Bacillati</taxon>
        <taxon>Actinomycetota</taxon>
        <taxon>Actinomycetes</taxon>
        <taxon>Propionibacteriales</taxon>
        <taxon>Nocardioidaceae</taxon>
        <taxon>Nocardioides</taxon>
    </lineage>
</organism>
<dbReference type="Gene3D" id="2.60.40.380">
    <property type="entry name" value="Purple acid phosphatase-like, N-terminal"/>
    <property type="match status" value="1"/>
</dbReference>
<dbReference type="SUPFAM" id="SSF56300">
    <property type="entry name" value="Metallo-dependent phosphatases"/>
    <property type="match status" value="1"/>
</dbReference>
<evidence type="ECO:0000313" key="4">
    <source>
        <dbReference type="Proteomes" id="UP000544110"/>
    </source>
</evidence>
<evidence type="ECO:0000313" key="3">
    <source>
        <dbReference type="EMBL" id="NYG55515.1"/>
    </source>
</evidence>
<dbReference type="PANTHER" id="PTHR43606">
    <property type="entry name" value="PHOSPHATASE, PUTATIVE (AFU_ORTHOLOGUE AFUA_6G08710)-RELATED"/>
    <property type="match status" value="1"/>
</dbReference>
<dbReference type="AlphaFoldDB" id="A0A7Y9UV61"/>
<dbReference type="EMBL" id="JACCAC010000001">
    <property type="protein sequence ID" value="NYG55515.1"/>
    <property type="molecule type" value="Genomic_DNA"/>
</dbReference>